<sequence length="125" mass="14174">MTNLGGRLKDLRLKKGLTQAELGNLSGIHHTNIGRIENKNAIPQADVLYFIAKNLDTSVEWLLTGEFPESPFHNKPNENTAADSIPCDDLLAEFLSLYQQLNDNERNEVIRFAKFIIYQKNKESS</sequence>
<dbReference type="Pfam" id="PF01381">
    <property type="entry name" value="HTH_3"/>
    <property type="match status" value="1"/>
</dbReference>
<dbReference type="Gene3D" id="1.10.260.40">
    <property type="entry name" value="lambda repressor-like DNA-binding domains"/>
    <property type="match status" value="1"/>
</dbReference>
<dbReference type="GO" id="GO:0003677">
    <property type="term" value="F:DNA binding"/>
    <property type="evidence" value="ECO:0007669"/>
    <property type="project" value="UniProtKB-KW"/>
</dbReference>
<dbReference type="PROSITE" id="PS50943">
    <property type="entry name" value="HTH_CROC1"/>
    <property type="match status" value="1"/>
</dbReference>
<evidence type="ECO:0000313" key="6">
    <source>
        <dbReference type="Proteomes" id="UP000464314"/>
    </source>
</evidence>
<dbReference type="InterPro" id="IPR010982">
    <property type="entry name" value="Lambda_DNA-bd_dom_sf"/>
</dbReference>
<dbReference type="InterPro" id="IPR001387">
    <property type="entry name" value="Cro/C1-type_HTH"/>
</dbReference>
<dbReference type="Proteomes" id="UP000464314">
    <property type="component" value="Chromosome"/>
</dbReference>
<dbReference type="KEGG" id="anr:Ana3638_07080"/>
<dbReference type="GO" id="GO:0005829">
    <property type="term" value="C:cytosol"/>
    <property type="evidence" value="ECO:0007669"/>
    <property type="project" value="TreeGrafter"/>
</dbReference>
<dbReference type="SMART" id="SM00530">
    <property type="entry name" value="HTH_XRE"/>
    <property type="match status" value="1"/>
</dbReference>
<organism evidence="5 6">
    <name type="scientific">Anaerocolumna sedimenticola</name>
    <dbReference type="NCBI Taxonomy" id="2696063"/>
    <lineage>
        <taxon>Bacteria</taxon>
        <taxon>Bacillati</taxon>
        <taxon>Bacillota</taxon>
        <taxon>Clostridia</taxon>
        <taxon>Lachnospirales</taxon>
        <taxon>Lachnospiraceae</taxon>
        <taxon>Anaerocolumna</taxon>
    </lineage>
</organism>
<protein>
    <submittedName>
        <fullName evidence="5">Helix-turn-helix domain-containing protein</fullName>
    </submittedName>
</protein>
<evidence type="ECO:0000256" key="3">
    <source>
        <dbReference type="ARBA" id="ARBA00023163"/>
    </source>
</evidence>
<dbReference type="AlphaFoldDB" id="A0A6P1TKI5"/>
<keyword evidence="3" id="KW-0804">Transcription</keyword>
<name>A0A6P1TKI5_9FIRM</name>
<dbReference type="InterPro" id="IPR050807">
    <property type="entry name" value="TransReg_Diox_bact_type"/>
</dbReference>
<evidence type="ECO:0000259" key="4">
    <source>
        <dbReference type="PROSITE" id="PS50943"/>
    </source>
</evidence>
<dbReference type="EMBL" id="CP048000">
    <property type="protein sequence ID" value="QHQ60561.1"/>
    <property type="molecule type" value="Genomic_DNA"/>
</dbReference>
<keyword evidence="1" id="KW-0805">Transcription regulation</keyword>
<keyword evidence="6" id="KW-1185">Reference proteome</keyword>
<dbReference type="SUPFAM" id="SSF47413">
    <property type="entry name" value="lambda repressor-like DNA-binding domains"/>
    <property type="match status" value="1"/>
</dbReference>
<evidence type="ECO:0000313" key="5">
    <source>
        <dbReference type="EMBL" id="QHQ60561.1"/>
    </source>
</evidence>
<dbReference type="PANTHER" id="PTHR46797:SF23">
    <property type="entry name" value="HTH-TYPE TRANSCRIPTIONAL REGULATOR SUTR"/>
    <property type="match status" value="1"/>
</dbReference>
<evidence type="ECO:0000256" key="2">
    <source>
        <dbReference type="ARBA" id="ARBA00023125"/>
    </source>
</evidence>
<dbReference type="CDD" id="cd00093">
    <property type="entry name" value="HTH_XRE"/>
    <property type="match status" value="1"/>
</dbReference>
<feature type="domain" description="HTH cro/C1-type" evidence="4">
    <location>
        <begin position="8"/>
        <end position="62"/>
    </location>
</feature>
<gene>
    <name evidence="5" type="ORF">Ana3638_07080</name>
</gene>
<dbReference type="RefSeq" id="WP_161837397.1">
    <property type="nucleotide sequence ID" value="NZ_CP048000.1"/>
</dbReference>
<keyword evidence="2" id="KW-0238">DNA-binding</keyword>
<dbReference type="PANTHER" id="PTHR46797">
    <property type="entry name" value="HTH-TYPE TRANSCRIPTIONAL REGULATOR"/>
    <property type="match status" value="1"/>
</dbReference>
<reference evidence="5 6" key="1">
    <citation type="submission" date="2020-01" db="EMBL/GenBank/DDBJ databases">
        <title>Genome analysis of Anaerocolumna sp. CBA3638.</title>
        <authorList>
            <person name="Kim J."/>
            <person name="Roh S.W."/>
        </authorList>
    </citation>
    <scope>NUCLEOTIDE SEQUENCE [LARGE SCALE GENOMIC DNA]</scope>
    <source>
        <strain evidence="5 6">CBA3638</strain>
    </source>
</reference>
<evidence type="ECO:0000256" key="1">
    <source>
        <dbReference type="ARBA" id="ARBA00023015"/>
    </source>
</evidence>
<dbReference type="GO" id="GO:0003700">
    <property type="term" value="F:DNA-binding transcription factor activity"/>
    <property type="evidence" value="ECO:0007669"/>
    <property type="project" value="TreeGrafter"/>
</dbReference>
<accession>A0A6P1TKI5</accession>
<proteinExistence type="predicted"/>